<name>A0ABQ6R7Q2_9STAP</name>
<dbReference type="InterPro" id="IPR021146">
    <property type="entry name" value="Phage_gp6-like_head-tail"/>
</dbReference>
<dbReference type="NCBIfam" id="TIGR01560">
    <property type="entry name" value="put_DNA_pack"/>
    <property type="match status" value="1"/>
</dbReference>
<proteinExistence type="predicted"/>
<dbReference type="Pfam" id="PF05135">
    <property type="entry name" value="Phage_connect_1"/>
    <property type="match status" value="1"/>
</dbReference>
<dbReference type="Gene3D" id="1.10.3230.30">
    <property type="entry name" value="Phage gp6-like head-tail connector protein"/>
    <property type="match status" value="1"/>
</dbReference>
<accession>A0ABQ6R7Q2</accession>
<protein>
    <submittedName>
        <fullName evidence="1">Phage gp6-like head-tail connector protein</fullName>
    </submittedName>
</protein>
<dbReference type="InterPro" id="IPR006450">
    <property type="entry name" value="Phage_HK97_gp6-like"/>
</dbReference>
<evidence type="ECO:0000313" key="2">
    <source>
        <dbReference type="Proteomes" id="UP000295735"/>
    </source>
</evidence>
<reference evidence="1 2" key="1">
    <citation type="submission" date="2019-09" db="EMBL/GenBank/DDBJ databases">
        <authorList>
            <person name="Mazhar S."/>
            <person name="Altermann E."/>
            <person name="Hill C."/>
            <person name="Mcauliffe O."/>
        </authorList>
    </citation>
    <scope>NUCLEOTIDE SEQUENCE [LARGE SCALE GENOMIC DNA]</scope>
    <source>
        <strain evidence="1 2">ATCC 51831</strain>
    </source>
</reference>
<dbReference type="RefSeq" id="WP_149459381.1">
    <property type="nucleotide sequence ID" value="NZ_SCWC02000005.1"/>
</dbReference>
<evidence type="ECO:0000313" key="1">
    <source>
        <dbReference type="EMBL" id="KAA1039123.1"/>
    </source>
</evidence>
<dbReference type="Proteomes" id="UP000295735">
    <property type="component" value="Unassembled WGS sequence"/>
</dbReference>
<organism evidence="1 2">
    <name type="scientific">Macrococcus equipercicus</name>
    <dbReference type="NCBI Taxonomy" id="69967"/>
    <lineage>
        <taxon>Bacteria</taxon>
        <taxon>Bacillati</taxon>
        <taxon>Bacillota</taxon>
        <taxon>Bacilli</taxon>
        <taxon>Bacillales</taxon>
        <taxon>Staphylococcaceae</taxon>
        <taxon>Macrococcus</taxon>
    </lineage>
</organism>
<dbReference type="EMBL" id="SCWC02000005">
    <property type="protein sequence ID" value="KAA1039123.1"/>
    <property type="molecule type" value="Genomic_DNA"/>
</dbReference>
<gene>
    <name evidence="1" type="ORF">ERX35_007865</name>
</gene>
<keyword evidence="2" id="KW-1185">Reference proteome</keyword>
<sequence>MTETELLDDVKEFMKIDGDEENVTVESLVMAAKPFIYSKTNYRFDYFKDLEGKPMENAQAFLALKMLCLHWYENREPVGSGELIAMSLNSMIIHLQIEYGGFDYASV</sequence>
<dbReference type="CDD" id="cd08054">
    <property type="entry name" value="gp6"/>
    <property type="match status" value="1"/>
</dbReference>
<comment type="caution">
    <text evidence="1">The sequence shown here is derived from an EMBL/GenBank/DDBJ whole genome shotgun (WGS) entry which is preliminary data.</text>
</comment>